<name>A0AAW2ER81_9HYME</name>
<keyword evidence="2" id="KW-1185">Reference proteome</keyword>
<proteinExistence type="predicted"/>
<dbReference type="EMBL" id="JADYXP020000018">
    <property type="protein sequence ID" value="KAL0105813.1"/>
    <property type="molecule type" value="Genomic_DNA"/>
</dbReference>
<protein>
    <submittedName>
        <fullName evidence="1">Uncharacterized protein</fullName>
    </submittedName>
</protein>
<sequence>MTNSLIITNYNFVTLNKIPYLSFRNDKPINAKLEEPVESRLQVEYIKYFDGNFFYEKKLLSIIQNTSARVSPKGYSFGCLLIQRVFMLSLHANKLSTKQESVTNKLFNRFNSLFRVIESFLRQEYIQKTEQSIRFIHYDIYFVLCIIV</sequence>
<dbReference type="AlphaFoldDB" id="A0AAW2ER81"/>
<reference evidence="1 2" key="1">
    <citation type="submission" date="2023-03" db="EMBL/GenBank/DDBJ databases">
        <title>High recombination rates correlate with genetic variation in Cardiocondyla obscurior ants.</title>
        <authorList>
            <person name="Errbii M."/>
        </authorList>
    </citation>
    <scope>NUCLEOTIDE SEQUENCE [LARGE SCALE GENOMIC DNA]</scope>
    <source>
        <strain evidence="1">Alpha-2009</strain>
        <tissue evidence="1">Whole body</tissue>
    </source>
</reference>
<dbReference type="Proteomes" id="UP001430953">
    <property type="component" value="Unassembled WGS sequence"/>
</dbReference>
<gene>
    <name evidence="1" type="ORF">PUN28_015910</name>
</gene>
<evidence type="ECO:0000313" key="2">
    <source>
        <dbReference type="Proteomes" id="UP001430953"/>
    </source>
</evidence>
<accession>A0AAW2ER81</accession>
<evidence type="ECO:0000313" key="1">
    <source>
        <dbReference type="EMBL" id="KAL0105813.1"/>
    </source>
</evidence>
<comment type="caution">
    <text evidence="1">The sequence shown here is derived from an EMBL/GenBank/DDBJ whole genome shotgun (WGS) entry which is preliminary data.</text>
</comment>
<organism evidence="1 2">
    <name type="scientific">Cardiocondyla obscurior</name>
    <dbReference type="NCBI Taxonomy" id="286306"/>
    <lineage>
        <taxon>Eukaryota</taxon>
        <taxon>Metazoa</taxon>
        <taxon>Ecdysozoa</taxon>
        <taxon>Arthropoda</taxon>
        <taxon>Hexapoda</taxon>
        <taxon>Insecta</taxon>
        <taxon>Pterygota</taxon>
        <taxon>Neoptera</taxon>
        <taxon>Endopterygota</taxon>
        <taxon>Hymenoptera</taxon>
        <taxon>Apocrita</taxon>
        <taxon>Aculeata</taxon>
        <taxon>Formicoidea</taxon>
        <taxon>Formicidae</taxon>
        <taxon>Myrmicinae</taxon>
        <taxon>Cardiocondyla</taxon>
    </lineage>
</organism>